<proteinExistence type="predicted"/>
<protein>
    <submittedName>
        <fullName evidence="2">Uncharacterized protein</fullName>
    </submittedName>
</protein>
<sequence length="212" mass="22567">MVDDEARCVLRGDGRVAHVARELGKALAGGGIGLETGDHLDHLHQRHGVEEVVARKAVRGLERRADGGDRQRRGIGGQHGGARHDDFQLREQLALDVQALDDGLDHQITLRQVVQRRHGLELGGPLLHFGRVDLALFCKALPLLLDLLLRSRSGFGVGVEEVDLAARLCGDLCNATAHGTGANDADLRESSGGAAHATIMAACASPCVNPQM</sequence>
<comment type="caution">
    <text evidence="2">The sequence shown here is derived from an EMBL/GenBank/DDBJ whole genome shotgun (WGS) entry which is preliminary data.</text>
</comment>
<dbReference type="AlphaFoldDB" id="A0A645EI35"/>
<evidence type="ECO:0000313" key="2">
    <source>
        <dbReference type="EMBL" id="MPN01417.1"/>
    </source>
</evidence>
<feature type="region of interest" description="Disordered" evidence="1">
    <location>
        <begin position="64"/>
        <end position="83"/>
    </location>
</feature>
<accession>A0A645EI35</accession>
<organism evidence="2">
    <name type="scientific">bioreactor metagenome</name>
    <dbReference type="NCBI Taxonomy" id="1076179"/>
    <lineage>
        <taxon>unclassified sequences</taxon>
        <taxon>metagenomes</taxon>
        <taxon>ecological metagenomes</taxon>
    </lineage>
</organism>
<evidence type="ECO:0000256" key="1">
    <source>
        <dbReference type="SAM" id="MobiDB-lite"/>
    </source>
</evidence>
<dbReference type="EMBL" id="VSSQ01047430">
    <property type="protein sequence ID" value="MPN01417.1"/>
    <property type="molecule type" value="Genomic_DNA"/>
</dbReference>
<reference evidence="2" key="1">
    <citation type="submission" date="2019-08" db="EMBL/GenBank/DDBJ databases">
        <authorList>
            <person name="Kucharzyk K."/>
            <person name="Murdoch R.W."/>
            <person name="Higgins S."/>
            <person name="Loffler F."/>
        </authorList>
    </citation>
    <scope>NUCLEOTIDE SEQUENCE</scope>
</reference>
<gene>
    <name evidence="2" type="ORF">SDC9_148626</name>
</gene>
<name>A0A645EI35_9ZZZZ</name>